<dbReference type="Proteomes" id="UP000000591">
    <property type="component" value="Chromosome I"/>
</dbReference>
<dbReference type="EMBL" id="AE016814">
    <property type="protein sequence ID" value="AAS50476.1"/>
    <property type="molecule type" value="Genomic_DNA"/>
</dbReference>
<protein>
    <submittedName>
        <fullName evidence="2">AAR110Cp</fullName>
    </submittedName>
</protein>
<dbReference type="GO" id="GO:0005759">
    <property type="term" value="C:mitochondrial matrix"/>
    <property type="evidence" value="ECO:0007669"/>
    <property type="project" value="EnsemblFungi"/>
</dbReference>
<dbReference type="FunCoup" id="Q75EG8">
    <property type="interactions" value="3"/>
</dbReference>
<dbReference type="Pfam" id="PF23465">
    <property type="entry name" value="DUF7131"/>
    <property type="match status" value="1"/>
</dbReference>
<dbReference type="eggNOG" id="KOG2308">
    <property type="taxonomic scope" value="Eukaryota"/>
</dbReference>
<dbReference type="InterPro" id="IPR004177">
    <property type="entry name" value="DDHD_dom"/>
</dbReference>
<dbReference type="InParanoid" id="Q75EG8"/>
<accession>Q75EG8</accession>
<dbReference type="SMART" id="SM01127">
    <property type="entry name" value="DDHD"/>
    <property type="match status" value="1"/>
</dbReference>
<dbReference type="InterPro" id="IPR057826">
    <property type="entry name" value="WWE_C20G8.02"/>
</dbReference>
<dbReference type="GO" id="GO:0008970">
    <property type="term" value="F:phospholipase A1 activity"/>
    <property type="evidence" value="ECO:0007669"/>
    <property type="project" value="EnsemblFungi"/>
</dbReference>
<dbReference type="KEGG" id="ago:AGOS_AAR110C"/>
<evidence type="ECO:0000313" key="3">
    <source>
        <dbReference type="Proteomes" id="UP000000591"/>
    </source>
</evidence>
<dbReference type="PANTHER" id="PTHR23509">
    <property type="entry name" value="PA-PL1 PHOSPHOLIPASE FAMILY"/>
    <property type="match status" value="1"/>
</dbReference>
<dbReference type="AlphaFoldDB" id="Q75EG8"/>
<dbReference type="Pfam" id="PF23463">
    <property type="entry name" value="WWE_2"/>
    <property type="match status" value="1"/>
</dbReference>
<dbReference type="OMA" id="RWFYAID"/>
<evidence type="ECO:0000259" key="1">
    <source>
        <dbReference type="PROSITE" id="PS51043"/>
    </source>
</evidence>
<dbReference type="HOGENOM" id="CLU_007365_0_0_1"/>
<sequence>MFLSQHKRSIVRRICWPSAKRYHSELVRWFYATDSPLEKPYEPNYKPVKPPVNFIPFSKSDSDRLERFYSLERPSENPISVNEDYLFEVYLEARRLKPAYWDGPVYEVRRGTWFNSDGMPLSEDLSAELAELSAKCDEEKDFFKLEGKYDEGRYVLFKGEKKDEALLIPELYGGTLQLSLLRKSTLIPIGFVKVTKGYSESLTKGVIQKAAEGLETQVLDQTKQMGKLSDLLGWEFMDLLLGSASSSSGDKLNEAMTHKMDREEVKQNINTRAQATKFQTNYREIDHLILCVHGIGQNLGKKYQYVNFAHTVNLLRSNLKRLYNNGDSWKAYNRDVVKRPDWEFNSRVQVLPITWRHDIGFSTDEFVKEKEQPELPTLADITVDGIRPLRRVFGDVALDVLLYGEEYYRNRIMEKVASRLNNVYDKFCHKNPSFNGRVSLIGHSLGSLILFDILAQHEKYHLHFDVENYFAIGSPIGVLKLIQQTKIAHYGGPLQTDFGLRIDRPKCNRFYNLFHSCDPIAYRVEPLIDTKLGQYRQKIVPAVRESQLEVRVRELGDTFTSDSGLEMVKMPDSLLKKVTKLNHLGRVDFSFEPRLWEVDALNAIKAHVSYFEEELAASFFLDQLLRPVEPVTEVYCQALKKPAL</sequence>
<reference evidence="2 3" key="1">
    <citation type="journal article" date="2004" name="Science">
        <title>The Ashbya gossypii genome as a tool for mapping the ancient Saccharomyces cerevisiae genome.</title>
        <authorList>
            <person name="Dietrich F.S."/>
            <person name="Voegeli S."/>
            <person name="Brachat S."/>
            <person name="Lerch A."/>
            <person name="Gates K."/>
            <person name="Steiner S."/>
            <person name="Mohr C."/>
            <person name="Pohlmann R."/>
            <person name="Luedi P."/>
            <person name="Choi S."/>
            <person name="Wing R.A."/>
            <person name="Flavier A."/>
            <person name="Gaffney T.D."/>
            <person name="Philippsen P."/>
        </authorList>
    </citation>
    <scope>NUCLEOTIDE SEQUENCE [LARGE SCALE GENOMIC DNA]</scope>
    <source>
        <strain evidence="3">ATCC 10895 / CBS 109.51 / FGSC 9923 / NRRL Y-1056</strain>
    </source>
</reference>
<dbReference type="GeneID" id="4618611"/>
<reference evidence="3" key="2">
    <citation type="journal article" date="2013" name="G3 (Bethesda)">
        <title>Genomes of Ashbya fungi isolated from insects reveal four mating-type loci, numerous translocations, lack of transposons, and distinct gene duplications.</title>
        <authorList>
            <person name="Dietrich F.S."/>
            <person name="Voegeli S."/>
            <person name="Kuo S."/>
            <person name="Philippsen P."/>
        </authorList>
    </citation>
    <scope>GENOME REANNOTATION</scope>
    <source>
        <strain evidence="3">ATCC 10895 / CBS 109.51 / FGSC 9923 / NRRL Y-1056</strain>
    </source>
</reference>
<organism evidence="2 3">
    <name type="scientific">Eremothecium gossypii (strain ATCC 10895 / CBS 109.51 / FGSC 9923 / NRRL Y-1056)</name>
    <name type="common">Yeast</name>
    <name type="synonym">Ashbya gossypii</name>
    <dbReference type="NCBI Taxonomy" id="284811"/>
    <lineage>
        <taxon>Eukaryota</taxon>
        <taxon>Fungi</taxon>
        <taxon>Dikarya</taxon>
        <taxon>Ascomycota</taxon>
        <taxon>Saccharomycotina</taxon>
        <taxon>Saccharomycetes</taxon>
        <taxon>Saccharomycetales</taxon>
        <taxon>Saccharomycetaceae</taxon>
        <taxon>Eremothecium</taxon>
    </lineage>
</organism>
<dbReference type="Pfam" id="PF02862">
    <property type="entry name" value="DDHD"/>
    <property type="match status" value="2"/>
</dbReference>
<evidence type="ECO:0000313" key="2">
    <source>
        <dbReference type="EMBL" id="AAS50476.1"/>
    </source>
</evidence>
<dbReference type="OrthoDB" id="69269at2759"/>
<dbReference type="PROSITE" id="PS51043">
    <property type="entry name" value="DDHD"/>
    <property type="match status" value="1"/>
</dbReference>
<dbReference type="SUPFAM" id="SSF53474">
    <property type="entry name" value="alpha/beta-Hydrolases"/>
    <property type="match status" value="1"/>
</dbReference>
<dbReference type="GO" id="GO:0046872">
    <property type="term" value="F:metal ion binding"/>
    <property type="evidence" value="ECO:0007669"/>
    <property type="project" value="InterPro"/>
</dbReference>
<feature type="domain" description="DDHD" evidence="1">
    <location>
        <begin position="462"/>
        <end position="626"/>
    </location>
</feature>
<name>Q75EG8_EREGS</name>
<proteinExistence type="predicted"/>
<dbReference type="InterPro" id="IPR058055">
    <property type="entry name" value="PA-PLA1"/>
</dbReference>
<gene>
    <name evidence="2" type="ORF">AGOS_AAR110C</name>
</gene>
<dbReference type="GO" id="GO:0005737">
    <property type="term" value="C:cytoplasm"/>
    <property type="evidence" value="ECO:0000318"/>
    <property type="project" value="GO_Central"/>
</dbReference>
<dbReference type="STRING" id="284811.Q75EG8"/>
<dbReference type="InterPro" id="IPR055555">
    <property type="entry name" value="PA-PLA1_DUF7131"/>
</dbReference>
<keyword evidence="3" id="KW-1185">Reference proteome</keyword>
<dbReference type="Gene3D" id="3.40.50.1820">
    <property type="entry name" value="alpha/beta hydrolase"/>
    <property type="match status" value="1"/>
</dbReference>
<dbReference type="PANTHER" id="PTHR23509:SF10">
    <property type="entry name" value="LD21067P"/>
    <property type="match status" value="1"/>
</dbReference>
<dbReference type="GO" id="GO:0032048">
    <property type="term" value="P:cardiolipin metabolic process"/>
    <property type="evidence" value="ECO:0007669"/>
    <property type="project" value="EnsemblFungi"/>
</dbReference>
<dbReference type="GO" id="GO:0046337">
    <property type="term" value="P:phosphatidylethanolamine metabolic process"/>
    <property type="evidence" value="ECO:0007669"/>
    <property type="project" value="EnsemblFungi"/>
</dbReference>
<dbReference type="GO" id="GO:0004620">
    <property type="term" value="F:phospholipase activity"/>
    <property type="evidence" value="ECO:0000318"/>
    <property type="project" value="GO_Central"/>
</dbReference>
<dbReference type="RefSeq" id="NP_982652.1">
    <property type="nucleotide sequence ID" value="NM_208005.2"/>
</dbReference>
<dbReference type="InterPro" id="IPR029058">
    <property type="entry name" value="AB_hydrolase_fold"/>
</dbReference>